<proteinExistence type="predicted"/>
<keyword evidence="1" id="KW-0472">Membrane</keyword>
<reference evidence="2 3" key="1">
    <citation type="submission" date="2019-09" db="EMBL/GenBank/DDBJ databases">
        <title>Hybrid Assembly of the complete Genome of the Deep-Sea Bacterium Moritella marina from long Nanopore and Illumina reads.</title>
        <authorList>
            <person name="Magin S."/>
            <person name="Georgoulis A."/>
            <person name="Papadimitriou K."/>
            <person name="Iliakis G."/>
            <person name="Vorgias C.E."/>
        </authorList>
    </citation>
    <scope>NUCLEOTIDE SEQUENCE [LARGE SCALE GENOMIC DNA]</scope>
    <source>
        <strain evidence="2 3">MP-1</strain>
    </source>
</reference>
<protein>
    <submittedName>
        <fullName evidence="2">Prepilin-type cleavage/methylation domain-containing protein</fullName>
    </submittedName>
</protein>
<dbReference type="EMBL" id="CP044399">
    <property type="protein sequence ID" value="QFI39117.1"/>
    <property type="molecule type" value="Genomic_DNA"/>
</dbReference>
<name>A0A5J6WM45_MORMI</name>
<dbReference type="GO" id="GO:0043683">
    <property type="term" value="P:type IV pilus assembly"/>
    <property type="evidence" value="ECO:0007669"/>
    <property type="project" value="InterPro"/>
</dbReference>
<dbReference type="Pfam" id="PF16074">
    <property type="entry name" value="PilW"/>
    <property type="match status" value="1"/>
</dbReference>
<dbReference type="InterPro" id="IPR032092">
    <property type="entry name" value="PilW"/>
</dbReference>
<feature type="transmembrane region" description="Helical" evidence="1">
    <location>
        <begin position="12"/>
        <end position="32"/>
    </location>
</feature>
<keyword evidence="1" id="KW-1133">Transmembrane helix</keyword>
<evidence type="ECO:0000313" key="2">
    <source>
        <dbReference type="EMBL" id="QFI39117.1"/>
    </source>
</evidence>
<dbReference type="OrthoDB" id="5296662at2"/>
<sequence>MKMKQMGFNLVELMIALVVGIVLMTSITTMFVDTKVSVNRSSTVSNLQQQAQLALQVLVEDVRSIGSWAEFSGEPLADIMSPAMALAAGSCSLFPTAGGNTTATLSEPQWANWVEIASAGTFTESDCINDSDGAGYSLAANSDVLSLARIQGNTVTVAAMTTTDYYLAVSPQQTQLFKASALNGATNIDNAEFYPYLHHTYFVETHATSGPRLTRFSRQGDTLTNDLIVGNIEAFRIEFGVDTSIPRDGSADSYYLSNDASFTAEMWSNNQLVSARIYVLARATNPDLTFNNDANYNLRFTPFTPTANDNYRRFLLSTTVVIRNNIMAVTR</sequence>
<dbReference type="AlphaFoldDB" id="A0A5J6WM45"/>
<keyword evidence="1" id="KW-0812">Transmembrane</keyword>
<keyword evidence="3" id="KW-1185">Reference proteome</keyword>
<evidence type="ECO:0000256" key="1">
    <source>
        <dbReference type="SAM" id="Phobius"/>
    </source>
</evidence>
<accession>A0A5J6WM45</accession>
<organism evidence="2 3">
    <name type="scientific">Moritella marina ATCC 15381</name>
    <dbReference type="NCBI Taxonomy" id="1202962"/>
    <lineage>
        <taxon>Bacteria</taxon>
        <taxon>Pseudomonadati</taxon>
        <taxon>Pseudomonadota</taxon>
        <taxon>Gammaproteobacteria</taxon>
        <taxon>Alteromonadales</taxon>
        <taxon>Moritellaceae</taxon>
        <taxon>Moritella</taxon>
    </lineage>
</organism>
<dbReference type="Proteomes" id="UP000327424">
    <property type="component" value="Chromosome"/>
</dbReference>
<evidence type="ECO:0000313" key="3">
    <source>
        <dbReference type="Proteomes" id="UP000327424"/>
    </source>
</evidence>
<dbReference type="KEGG" id="mmaa:FR932_15280"/>
<dbReference type="RefSeq" id="WP_019442304.1">
    <property type="nucleotide sequence ID" value="NZ_ALOE01000029.1"/>
</dbReference>
<gene>
    <name evidence="2" type="ORF">FR932_15280</name>
</gene>